<evidence type="ECO:0000313" key="23">
    <source>
        <dbReference type="Proteomes" id="UP001270362"/>
    </source>
</evidence>
<dbReference type="GO" id="GO:0009898">
    <property type="term" value="C:cytoplasmic side of plasma membrane"/>
    <property type="evidence" value="ECO:0007669"/>
    <property type="project" value="TreeGrafter"/>
</dbReference>
<keyword evidence="13" id="KW-0445">Lipid transport</keyword>
<keyword evidence="5" id="KW-0813">Transport</keyword>
<gene>
    <name evidence="22" type="ORF">B0T22DRAFT_302750</name>
</gene>
<evidence type="ECO:0000313" key="22">
    <source>
        <dbReference type="EMBL" id="KAK3681237.1"/>
    </source>
</evidence>
<evidence type="ECO:0000256" key="17">
    <source>
        <dbReference type="ARBA" id="ARBA00060276"/>
    </source>
</evidence>
<feature type="domain" description="AMP-dependent synthetase/ligase" evidence="20">
    <location>
        <begin position="65"/>
        <end position="424"/>
    </location>
</feature>
<accession>A0AAE1C7A1</accession>
<keyword evidence="12" id="KW-1133">Transmembrane helix</keyword>
<sequence length="635" mass="69498">MAPLPLPVTIPLAVASAAYLSARLSLAHDLLFLRITTAALISVVRAVRTNKLSLFYVLEAHARHASTAAAPFLLFEGKSYTYAETYARALQYGTWLHTRHGVRAGDVVAVDFQNSDTFVFLWFGLWAIGARPAFINYNLTGTPLVHSLRESSARLAVLDPRVVGAHGVTDEVRRELESAVEFVVFDGALEGEVNATVGVRLPDEVRAVESHVGLAILIYTSGTTGLPKPAVVSWTKIYMAASLSAKGTGMKKGDVFYTSMPLYHSSASCLGVCAALQAGAAIAIGRKFSTKTFWKEVRAMDASIIQYVGETCRYLTVAPPETDPTTGEVLDRKHRVRVAMGNGLRPDVWAKFKDRFNIDTIFEFYAATEAPVGTWNLSRNAHALGAIGRYGLLSRLFVNHRSAIILLSPATSQPLRDAKTGLCIRAGPNQPGEFLARLPSDDTNARFQGYYHNAAATDSKILRDVFAKGDAWFRSGDILTWDDDGKIYFSDRIGDTYRWKSENVSTAEVAQEVGSHPAVREANVYGVELPHHDGRAGCVAIVFATPTPDASVLKSLAEHVDERLPRYAVPLFLRVVKEVGMQSTGTMKLQKQALRDQGIDPERVQGDELFWLNGGVYKPFGPAQWRALQGGRVKL</sequence>
<dbReference type="Gene3D" id="3.30.300.30">
    <property type="match status" value="1"/>
</dbReference>
<evidence type="ECO:0000256" key="9">
    <source>
        <dbReference type="ARBA" id="ARBA00022692"/>
    </source>
</evidence>
<dbReference type="InterPro" id="IPR045851">
    <property type="entry name" value="AMP-bd_C_sf"/>
</dbReference>
<comment type="catalytic activity">
    <reaction evidence="16">
        <text>a very long-chain fatty acid + ATP + CoA = a very long-chain fatty acyl-CoA + AMP + diphosphate</text>
        <dbReference type="Rhea" id="RHEA:54536"/>
        <dbReference type="ChEBI" id="CHEBI:30616"/>
        <dbReference type="ChEBI" id="CHEBI:33019"/>
        <dbReference type="ChEBI" id="CHEBI:57287"/>
        <dbReference type="ChEBI" id="CHEBI:58950"/>
        <dbReference type="ChEBI" id="CHEBI:138261"/>
        <dbReference type="ChEBI" id="CHEBI:456215"/>
    </reaction>
</comment>
<evidence type="ECO:0000256" key="16">
    <source>
        <dbReference type="ARBA" id="ARBA00051585"/>
    </source>
</evidence>
<dbReference type="FunFam" id="3.30.300.30:FF:000002">
    <property type="entry name" value="Long-chain fatty acid transport protein 1"/>
    <property type="match status" value="1"/>
</dbReference>
<dbReference type="PANTHER" id="PTHR43107">
    <property type="entry name" value="LONG-CHAIN FATTY ACID TRANSPORT PROTEIN"/>
    <property type="match status" value="1"/>
</dbReference>
<evidence type="ECO:0000256" key="3">
    <source>
        <dbReference type="ARBA" id="ARBA00004651"/>
    </source>
</evidence>
<comment type="caution">
    <text evidence="22">The sequence shown here is derived from an EMBL/GenBank/DDBJ whole genome shotgun (WGS) entry which is preliminary data.</text>
</comment>
<keyword evidence="11" id="KW-0067">ATP-binding</keyword>
<feature type="domain" description="AMP-binding enzyme C-terminal" evidence="21">
    <location>
        <begin position="508"/>
        <end position="582"/>
    </location>
</feature>
<comment type="subcellular location">
    <subcellularLocation>
        <location evidence="3">Cell membrane</location>
        <topology evidence="3">Multi-pass membrane protein</topology>
    </subcellularLocation>
    <subcellularLocation>
        <location evidence="1">Lipid droplet</location>
    </subcellularLocation>
    <subcellularLocation>
        <location evidence="2">Peroxisome membrane</location>
        <topology evidence="2">Multi-pass membrane protein</topology>
    </subcellularLocation>
</comment>
<dbReference type="InterPro" id="IPR042099">
    <property type="entry name" value="ANL_N_sf"/>
</dbReference>
<dbReference type="GO" id="GO:0005811">
    <property type="term" value="C:lipid droplet"/>
    <property type="evidence" value="ECO:0007669"/>
    <property type="project" value="UniProtKB-SubCell"/>
</dbReference>
<evidence type="ECO:0000256" key="6">
    <source>
        <dbReference type="ARBA" id="ARBA00022475"/>
    </source>
</evidence>
<keyword evidence="9" id="KW-0812">Transmembrane</keyword>
<evidence type="ECO:0000256" key="13">
    <source>
        <dbReference type="ARBA" id="ARBA00023055"/>
    </source>
</evidence>
<dbReference type="EMBL" id="JAULSO010000007">
    <property type="protein sequence ID" value="KAK3681237.1"/>
    <property type="molecule type" value="Genomic_DNA"/>
</dbReference>
<evidence type="ECO:0000256" key="10">
    <source>
        <dbReference type="ARBA" id="ARBA00022741"/>
    </source>
</evidence>
<dbReference type="FunFam" id="3.40.50.12780:FF:000019">
    <property type="entry name" value="Long-chain fatty acid transporter"/>
    <property type="match status" value="1"/>
</dbReference>
<dbReference type="Pfam" id="PF13193">
    <property type="entry name" value="AMP-binding_C"/>
    <property type="match status" value="1"/>
</dbReference>
<dbReference type="PANTHER" id="PTHR43107:SF15">
    <property type="entry name" value="FATTY ACID TRANSPORT PROTEIN 3, ISOFORM A"/>
    <property type="match status" value="1"/>
</dbReference>
<evidence type="ECO:0000256" key="14">
    <source>
        <dbReference type="ARBA" id="ARBA00023136"/>
    </source>
</evidence>
<dbReference type="GO" id="GO:0005324">
    <property type="term" value="F:long-chain fatty acid transmembrane transporter activity"/>
    <property type="evidence" value="ECO:0007669"/>
    <property type="project" value="TreeGrafter"/>
</dbReference>
<organism evidence="22 23">
    <name type="scientific">Podospora appendiculata</name>
    <dbReference type="NCBI Taxonomy" id="314037"/>
    <lineage>
        <taxon>Eukaryota</taxon>
        <taxon>Fungi</taxon>
        <taxon>Dikarya</taxon>
        <taxon>Ascomycota</taxon>
        <taxon>Pezizomycotina</taxon>
        <taxon>Sordariomycetes</taxon>
        <taxon>Sordariomycetidae</taxon>
        <taxon>Sordariales</taxon>
        <taxon>Podosporaceae</taxon>
        <taxon>Podospora</taxon>
    </lineage>
</organism>
<proteinExistence type="inferred from homology"/>
<dbReference type="PROSITE" id="PS00455">
    <property type="entry name" value="AMP_BINDING"/>
    <property type="match status" value="1"/>
</dbReference>
<keyword evidence="15" id="KW-0576">Peroxisome</keyword>
<dbReference type="InterPro" id="IPR000873">
    <property type="entry name" value="AMP-dep_synth/lig_dom"/>
</dbReference>
<dbReference type="InterPro" id="IPR020845">
    <property type="entry name" value="AMP-binding_CS"/>
</dbReference>
<comment type="similarity">
    <text evidence="4">Belongs to the ATP-dependent AMP-binding enzyme family.</text>
</comment>
<dbReference type="GO" id="GO:0044539">
    <property type="term" value="P:long-chain fatty acid import into cell"/>
    <property type="evidence" value="ECO:0007669"/>
    <property type="project" value="TreeGrafter"/>
</dbReference>
<dbReference type="InterPro" id="IPR025110">
    <property type="entry name" value="AMP-bd_C"/>
</dbReference>
<dbReference type="GO" id="GO:0005524">
    <property type="term" value="F:ATP binding"/>
    <property type="evidence" value="ECO:0007669"/>
    <property type="project" value="UniProtKB-KW"/>
</dbReference>
<evidence type="ECO:0000256" key="4">
    <source>
        <dbReference type="ARBA" id="ARBA00006432"/>
    </source>
</evidence>
<name>A0AAE1C7A1_9PEZI</name>
<evidence type="ECO:0000256" key="2">
    <source>
        <dbReference type="ARBA" id="ARBA00004585"/>
    </source>
</evidence>
<evidence type="ECO:0000256" key="18">
    <source>
        <dbReference type="ARBA" id="ARBA00068795"/>
    </source>
</evidence>
<dbReference type="Gene3D" id="3.40.50.12780">
    <property type="entry name" value="N-terminal domain of ligase-like"/>
    <property type="match status" value="1"/>
</dbReference>
<evidence type="ECO:0000256" key="11">
    <source>
        <dbReference type="ARBA" id="ARBA00022840"/>
    </source>
</evidence>
<keyword evidence="7" id="KW-0436">Ligase</keyword>
<evidence type="ECO:0000259" key="21">
    <source>
        <dbReference type="Pfam" id="PF13193"/>
    </source>
</evidence>
<evidence type="ECO:0000256" key="12">
    <source>
        <dbReference type="ARBA" id="ARBA00022989"/>
    </source>
</evidence>
<evidence type="ECO:0000256" key="1">
    <source>
        <dbReference type="ARBA" id="ARBA00004502"/>
    </source>
</evidence>
<keyword evidence="8" id="KW-0551">Lipid droplet</keyword>
<evidence type="ECO:0000256" key="19">
    <source>
        <dbReference type="ARBA" id="ARBA00078285"/>
    </source>
</evidence>
<evidence type="ECO:0000256" key="15">
    <source>
        <dbReference type="ARBA" id="ARBA00023140"/>
    </source>
</evidence>
<keyword evidence="14" id="KW-0472">Membrane</keyword>
<dbReference type="GO" id="GO:0004467">
    <property type="term" value="F:long-chain fatty acid-CoA ligase activity"/>
    <property type="evidence" value="ECO:0007669"/>
    <property type="project" value="TreeGrafter"/>
</dbReference>
<keyword evidence="23" id="KW-1185">Reference proteome</keyword>
<dbReference type="SUPFAM" id="SSF56801">
    <property type="entry name" value="Acetyl-CoA synthetase-like"/>
    <property type="match status" value="1"/>
</dbReference>
<comment type="function">
    <text evidence="17">Acyl-CoA synthetase required for both the import of long chain fatty acids (LCFAs) (C14-C18) and the activation very long chain fatty acids (VLCFAs) (C20-C26) by esterification of the fatty acids into metabolically active CoA-thioesters for subsequent degradation or incorporation into phospholipids. The transport and fatty acyl-CoA synthetase activities are genetically separable and are thus independent activities. Esterifies VLCFAs in the peroxisome matrix. The VLCFAs are actively transported into peroxisomes by a PXA1-PXA2 heterodimeric transporter in the peroxisomal membrane.</text>
</comment>
<reference evidence="22" key="2">
    <citation type="submission" date="2023-06" db="EMBL/GenBank/DDBJ databases">
        <authorList>
            <consortium name="Lawrence Berkeley National Laboratory"/>
            <person name="Haridas S."/>
            <person name="Hensen N."/>
            <person name="Bonometti L."/>
            <person name="Westerberg I."/>
            <person name="Brannstrom I.O."/>
            <person name="Guillou S."/>
            <person name="Cros-Aarteil S."/>
            <person name="Calhoun S."/>
            <person name="Kuo A."/>
            <person name="Mondo S."/>
            <person name="Pangilinan J."/>
            <person name="Riley R."/>
            <person name="Labutti K."/>
            <person name="Andreopoulos B."/>
            <person name="Lipzen A."/>
            <person name="Chen C."/>
            <person name="Yanf M."/>
            <person name="Daum C."/>
            <person name="Ng V."/>
            <person name="Clum A."/>
            <person name="Steindorff A."/>
            <person name="Ohm R."/>
            <person name="Martin F."/>
            <person name="Silar P."/>
            <person name="Natvig D."/>
            <person name="Lalanne C."/>
            <person name="Gautier V."/>
            <person name="Ament-Velasquez S.L."/>
            <person name="Kruys A."/>
            <person name="Hutchinson M.I."/>
            <person name="Powell A.J."/>
            <person name="Barry K."/>
            <person name="Miller A.N."/>
            <person name="Grigoriev I.V."/>
            <person name="Debuchy R."/>
            <person name="Gladieux P."/>
            <person name="Thoren M.H."/>
            <person name="Johannesson H."/>
        </authorList>
    </citation>
    <scope>NUCLEOTIDE SEQUENCE</scope>
    <source>
        <strain evidence="22">CBS 314.62</strain>
    </source>
</reference>
<keyword evidence="10" id="KW-0547">Nucleotide-binding</keyword>
<reference evidence="22" key="1">
    <citation type="journal article" date="2023" name="Mol. Phylogenet. Evol.">
        <title>Genome-scale phylogeny and comparative genomics of the fungal order Sordariales.</title>
        <authorList>
            <person name="Hensen N."/>
            <person name="Bonometti L."/>
            <person name="Westerberg I."/>
            <person name="Brannstrom I.O."/>
            <person name="Guillou S."/>
            <person name="Cros-Aarteil S."/>
            <person name="Calhoun S."/>
            <person name="Haridas S."/>
            <person name="Kuo A."/>
            <person name="Mondo S."/>
            <person name="Pangilinan J."/>
            <person name="Riley R."/>
            <person name="LaButti K."/>
            <person name="Andreopoulos B."/>
            <person name="Lipzen A."/>
            <person name="Chen C."/>
            <person name="Yan M."/>
            <person name="Daum C."/>
            <person name="Ng V."/>
            <person name="Clum A."/>
            <person name="Steindorff A."/>
            <person name="Ohm R.A."/>
            <person name="Martin F."/>
            <person name="Silar P."/>
            <person name="Natvig D.O."/>
            <person name="Lalanne C."/>
            <person name="Gautier V."/>
            <person name="Ament-Velasquez S.L."/>
            <person name="Kruys A."/>
            <person name="Hutchinson M.I."/>
            <person name="Powell A.J."/>
            <person name="Barry K."/>
            <person name="Miller A.N."/>
            <person name="Grigoriev I.V."/>
            <person name="Debuchy R."/>
            <person name="Gladieux P."/>
            <person name="Hiltunen Thoren M."/>
            <person name="Johannesson H."/>
        </authorList>
    </citation>
    <scope>NUCLEOTIDE SEQUENCE</scope>
    <source>
        <strain evidence="22">CBS 314.62</strain>
    </source>
</reference>
<protein>
    <recommendedName>
        <fullName evidence="18">Very long-chain fatty acid transport protein</fullName>
    </recommendedName>
    <alternativeName>
        <fullName evidence="19">Very-long-chain acyl-CoA synthetase</fullName>
    </alternativeName>
</protein>
<evidence type="ECO:0000259" key="20">
    <source>
        <dbReference type="Pfam" id="PF00501"/>
    </source>
</evidence>
<dbReference type="GO" id="GO:0005778">
    <property type="term" value="C:peroxisomal membrane"/>
    <property type="evidence" value="ECO:0007669"/>
    <property type="project" value="UniProtKB-SubCell"/>
</dbReference>
<evidence type="ECO:0000256" key="5">
    <source>
        <dbReference type="ARBA" id="ARBA00022448"/>
    </source>
</evidence>
<dbReference type="AlphaFoldDB" id="A0AAE1C7A1"/>
<keyword evidence="6" id="KW-1003">Cell membrane</keyword>
<dbReference type="Proteomes" id="UP001270362">
    <property type="component" value="Unassembled WGS sequence"/>
</dbReference>
<evidence type="ECO:0000256" key="7">
    <source>
        <dbReference type="ARBA" id="ARBA00022598"/>
    </source>
</evidence>
<dbReference type="Pfam" id="PF00501">
    <property type="entry name" value="AMP-binding"/>
    <property type="match status" value="1"/>
</dbReference>
<evidence type="ECO:0000256" key="8">
    <source>
        <dbReference type="ARBA" id="ARBA00022677"/>
    </source>
</evidence>